<evidence type="ECO:0000256" key="2">
    <source>
        <dbReference type="ARBA" id="ARBA00022723"/>
    </source>
</evidence>
<dbReference type="STRING" id="98765.A0A2R6NQ14"/>
<dbReference type="GO" id="GO:0008270">
    <property type="term" value="F:zinc ion binding"/>
    <property type="evidence" value="ECO:0007669"/>
    <property type="project" value="UniProtKB-KW"/>
</dbReference>
<evidence type="ECO:0000256" key="6">
    <source>
        <dbReference type="ARBA" id="ARBA00023242"/>
    </source>
</evidence>
<keyword evidence="5" id="KW-0862">Zinc</keyword>
<comment type="caution">
    <text evidence="10">The sequence shown here is derived from an EMBL/GenBank/DDBJ whole genome shotgun (WGS) entry which is preliminary data.</text>
</comment>
<evidence type="ECO:0000256" key="5">
    <source>
        <dbReference type="ARBA" id="ARBA00022833"/>
    </source>
</evidence>
<feature type="region of interest" description="Disordered" evidence="8">
    <location>
        <begin position="1"/>
        <end position="110"/>
    </location>
</feature>
<evidence type="ECO:0000313" key="11">
    <source>
        <dbReference type="Proteomes" id="UP000186601"/>
    </source>
</evidence>
<dbReference type="GO" id="GO:0000785">
    <property type="term" value="C:chromatin"/>
    <property type="evidence" value="ECO:0007669"/>
    <property type="project" value="TreeGrafter"/>
</dbReference>
<dbReference type="GO" id="GO:0000978">
    <property type="term" value="F:RNA polymerase II cis-regulatory region sequence-specific DNA binding"/>
    <property type="evidence" value="ECO:0007669"/>
    <property type="project" value="TreeGrafter"/>
</dbReference>
<dbReference type="Gene3D" id="3.30.160.60">
    <property type="entry name" value="Classic Zinc Finger"/>
    <property type="match status" value="2"/>
</dbReference>
<dbReference type="InterPro" id="IPR036236">
    <property type="entry name" value="Znf_C2H2_sf"/>
</dbReference>
<feature type="compositionally biased region" description="Basic and acidic residues" evidence="8">
    <location>
        <begin position="1"/>
        <end position="11"/>
    </location>
</feature>
<dbReference type="SMART" id="SM00355">
    <property type="entry name" value="ZnF_C2H2"/>
    <property type="match status" value="1"/>
</dbReference>
<keyword evidence="2" id="KW-0479">Metal-binding</keyword>
<reference evidence="10 11" key="1">
    <citation type="submission" date="2018-02" db="EMBL/GenBank/DDBJ databases">
        <title>Genome sequence of the basidiomycete white-rot fungus Phlebia centrifuga.</title>
        <authorList>
            <person name="Granchi Z."/>
            <person name="Peng M."/>
            <person name="de Vries R.P."/>
            <person name="Hilden K."/>
            <person name="Makela M.R."/>
            <person name="Grigoriev I."/>
            <person name="Riley R."/>
        </authorList>
    </citation>
    <scope>NUCLEOTIDE SEQUENCE [LARGE SCALE GENOMIC DNA]</scope>
    <source>
        <strain evidence="10 11">FBCC195</strain>
    </source>
</reference>
<evidence type="ECO:0000256" key="4">
    <source>
        <dbReference type="ARBA" id="ARBA00022771"/>
    </source>
</evidence>
<dbReference type="PANTHER" id="PTHR14003">
    <property type="entry name" value="TRANSCRIPTIONAL REPRESSOR PROTEIN YY"/>
    <property type="match status" value="1"/>
</dbReference>
<dbReference type="OrthoDB" id="6077919at2759"/>
<feature type="compositionally biased region" description="Low complexity" evidence="8">
    <location>
        <begin position="223"/>
        <end position="241"/>
    </location>
</feature>
<dbReference type="SUPFAM" id="SSF57667">
    <property type="entry name" value="beta-beta-alpha zinc fingers"/>
    <property type="match status" value="1"/>
</dbReference>
<feature type="compositionally biased region" description="Polar residues" evidence="8">
    <location>
        <begin position="42"/>
        <end position="56"/>
    </location>
</feature>
<organism evidence="10 11">
    <name type="scientific">Hermanssonia centrifuga</name>
    <dbReference type="NCBI Taxonomy" id="98765"/>
    <lineage>
        <taxon>Eukaryota</taxon>
        <taxon>Fungi</taxon>
        <taxon>Dikarya</taxon>
        <taxon>Basidiomycota</taxon>
        <taxon>Agaricomycotina</taxon>
        <taxon>Agaricomycetes</taxon>
        <taxon>Polyporales</taxon>
        <taxon>Meruliaceae</taxon>
        <taxon>Hermanssonia</taxon>
    </lineage>
</organism>
<feature type="region of interest" description="Disordered" evidence="8">
    <location>
        <begin position="199"/>
        <end position="241"/>
    </location>
</feature>
<dbReference type="GO" id="GO:0031519">
    <property type="term" value="C:PcG protein complex"/>
    <property type="evidence" value="ECO:0007669"/>
    <property type="project" value="TreeGrafter"/>
</dbReference>
<name>A0A2R6NQ14_9APHY</name>
<dbReference type="PANTHER" id="PTHR14003:SF20">
    <property type="entry name" value="FINGER DOMAIN PROTEIN, PUTATIVE (AFU_ORTHOLOGUE AFUA_4G10380)-RELATED"/>
    <property type="match status" value="1"/>
</dbReference>
<feature type="compositionally biased region" description="Acidic residues" evidence="8">
    <location>
        <begin position="212"/>
        <end position="222"/>
    </location>
</feature>
<dbReference type="EMBL" id="MLYV02000975">
    <property type="protein sequence ID" value="PSR74623.1"/>
    <property type="molecule type" value="Genomic_DNA"/>
</dbReference>
<sequence length="241" mass="25824">MTIHDEMDVDRPSPLSEIYSVPSSSPHIPFNRLSLADERSYPQAQGVPSNSWSQHGTARPHPSYPDNARAASPAQVRNPTDAGRPASRQGQRNYPPYGHPSAIPRHIDPNALATSGYPYAASQPIPPNQYQAQQAVAGVSSGAGMSAHEALSADRSSSGRYECQWCGKGFTRPSSLKATYVCPFEGCGRSFSVQSNMRRHARVHTRAADASGELDEEEEESESASASNSASHSRGNSGSSK</sequence>
<dbReference type="InterPro" id="IPR013087">
    <property type="entry name" value="Znf_C2H2_type"/>
</dbReference>
<keyword evidence="6" id="KW-0539">Nucleus</keyword>
<comment type="subcellular location">
    <subcellularLocation>
        <location evidence="1">Nucleus</location>
    </subcellularLocation>
</comment>
<dbReference type="Pfam" id="PF00096">
    <property type="entry name" value="zf-C2H2"/>
    <property type="match status" value="2"/>
</dbReference>
<accession>A0A2R6NQ14</accession>
<dbReference type="GO" id="GO:0000981">
    <property type="term" value="F:DNA-binding transcription factor activity, RNA polymerase II-specific"/>
    <property type="evidence" value="ECO:0007669"/>
    <property type="project" value="TreeGrafter"/>
</dbReference>
<evidence type="ECO:0000256" key="1">
    <source>
        <dbReference type="ARBA" id="ARBA00004123"/>
    </source>
</evidence>
<evidence type="ECO:0000256" key="8">
    <source>
        <dbReference type="SAM" id="MobiDB-lite"/>
    </source>
</evidence>
<gene>
    <name evidence="10" type="ORF">PHLCEN_2v9689</name>
</gene>
<dbReference type="PROSITE" id="PS50157">
    <property type="entry name" value="ZINC_FINGER_C2H2_2"/>
    <property type="match status" value="1"/>
</dbReference>
<proteinExistence type="predicted"/>
<evidence type="ECO:0000313" key="10">
    <source>
        <dbReference type="EMBL" id="PSR74623.1"/>
    </source>
</evidence>
<evidence type="ECO:0000256" key="3">
    <source>
        <dbReference type="ARBA" id="ARBA00022737"/>
    </source>
</evidence>
<dbReference type="Proteomes" id="UP000186601">
    <property type="component" value="Unassembled WGS sequence"/>
</dbReference>
<dbReference type="PROSITE" id="PS00028">
    <property type="entry name" value="ZINC_FINGER_C2H2_1"/>
    <property type="match status" value="1"/>
</dbReference>
<dbReference type="GO" id="GO:0005667">
    <property type="term" value="C:transcription regulator complex"/>
    <property type="evidence" value="ECO:0007669"/>
    <property type="project" value="TreeGrafter"/>
</dbReference>
<dbReference type="FunFam" id="3.30.160.60:FF:001102">
    <property type="entry name" value="Transcription factor IIIA"/>
    <property type="match status" value="1"/>
</dbReference>
<evidence type="ECO:0000259" key="9">
    <source>
        <dbReference type="PROSITE" id="PS50157"/>
    </source>
</evidence>
<protein>
    <recommendedName>
        <fullName evidence="9">C2H2-type domain-containing protein</fullName>
    </recommendedName>
</protein>
<evidence type="ECO:0000256" key="7">
    <source>
        <dbReference type="PROSITE-ProRule" id="PRU00042"/>
    </source>
</evidence>
<keyword evidence="11" id="KW-1185">Reference proteome</keyword>
<dbReference type="AlphaFoldDB" id="A0A2R6NQ14"/>
<feature type="domain" description="C2H2-type" evidence="9">
    <location>
        <begin position="180"/>
        <end position="209"/>
    </location>
</feature>
<keyword evidence="4 7" id="KW-0863">Zinc-finger</keyword>
<keyword evidence="3" id="KW-0677">Repeat</keyword>